<dbReference type="Pfam" id="PF00672">
    <property type="entry name" value="HAMP"/>
    <property type="match status" value="1"/>
</dbReference>
<keyword evidence="5" id="KW-1133">Transmembrane helix</keyword>
<dbReference type="CDD" id="cd11386">
    <property type="entry name" value="MCP_signal"/>
    <property type="match status" value="1"/>
</dbReference>
<protein>
    <submittedName>
        <fullName evidence="8">HAMP domain-containing protein</fullName>
    </submittedName>
</protein>
<dbReference type="GO" id="GO:0006935">
    <property type="term" value="P:chemotaxis"/>
    <property type="evidence" value="ECO:0007669"/>
    <property type="project" value="InterPro"/>
</dbReference>
<dbReference type="PANTHER" id="PTHR43531:SF14">
    <property type="entry name" value="METHYL-ACCEPTING CHEMOTAXIS PROTEIN I-RELATED"/>
    <property type="match status" value="1"/>
</dbReference>
<name>A0A931J5L1_9BURK</name>
<dbReference type="GO" id="GO:0004888">
    <property type="term" value="F:transmembrane signaling receptor activity"/>
    <property type="evidence" value="ECO:0007669"/>
    <property type="project" value="InterPro"/>
</dbReference>
<comment type="caution">
    <text evidence="8">The sequence shown here is derived from an EMBL/GenBank/DDBJ whole genome shotgun (WGS) entry which is preliminary data.</text>
</comment>
<keyword evidence="2" id="KW-0488">Methylation</keyword>
<evidence type="ECO:0000256" key="5">
    <source>
        <dbReference type="SAM" id="Phobius"/>
    </source>
</evidence>
<proteinExistence type="inferred from homology"/>
<dbReference type="InterPro" id="IPR051310">
    <property type="entry name" value="MCP_chemotaxis"/>
</dbReference>
<dbReference type="PROSITE" id="PS50111">
    <property type="entry name" value="CHEMOTAXIS_TRANSDUC_2"/>
    <property type="match status" value="1"/>
</dbReference>
<keyword evidence="5" id="KW-0472">Membrane</keyword>
<dbReference type="Gene3D" id="1.10.287.950">
    <property type="entry name" value="Methyl-accepting chemotaxis protein"/>
    <property type="match status" value="1"/>
</dbReference>
<dbReference type="InterPro" id="IPR003660">
    <property type="entry name" value="HAMP_dom"/>
</dbReference>
<sequence length="643" mass="68186">MRAWMDRLNTGAKFALVALLLALPCAWLGQRLVQLEWQTWQVARQENQGTPIAATLVRAQLALMRQRGQAALLLSRSDSPLPPFQAAQLDLMQALDEAQRSLQHPDIQGSTRAALERQRRELEELGAAIVSRGPTPLQSLQRHQAQLRALVELTGRVMHDTLLSYDPSVDGYHLIIASFDAVPDLIDSLGRLRALSALSLLNGATEAQRQQILLLHGEVNDRLSRVQLHYELAAQANAELLPALPGENLAREVALLRQLSQQAVGAEGGAEPRQVAAAFEAMSQPINRLLEQSLRAQQALRALLGEREADARLALLGLAGGGLLLALFSLLLAARLVRSITAPVALAIEAAHAIAGGNLQAKVPLRGRNDMGLLLQALEDMRAKLVNVCQAVRQGAEQVAVASQQIAVGNIDLSTRTERQASAVQQTAASMEQLGGAVRSNAEHADQARGIASQTVQQAEVGLRVVTQVVGQIQAVNQSSQRIGSIIGVIDSIAFQTNLLALNAAVEAARAGEAGRGFAVVASEVRELAGRVAGAAAEVKQLIGGMTDQVAGTSSQARSAGDAVNEVVASIQRLGDLVSAISRASQEQRDGVLQASQAVTDMDHSTQQNAALVEESAAAAESLRQQSDELLSVVGAFRLPAAA</sequence>
<dbReference type="SMART" id="SM00283">
    <property type="entry name" value="MA"/>
    <property type="match status" value="1"/>
</dbReference>
<evidence type="ECO:0000256" key="2">
    <source>
        <dbReference type="ARBA" id="ARBA00022481"/>
    </source>
</evidence>
<dbReference type="AlphaFoldDB" id="A0A931J5L1"/>
<evidence type="ECO:0000256" key="1">
    <source>
        <dbReference type="ARBA" id="ARBA00004370"/>
    </source>
</evidence>
<keyword evidence="4" id="KW-0807">Transducer</keyword>
<keyword evidence="9" id="KW-1185">Reference proteome</keyword>
<dbReference type="GO" id="GO:0005886">
    <property type="term" value="C:plasma membrane"/>
    <property type="evidence" value="ECO:0007669"/>
    <property type="project" value="TreeGrafter"/>
</dbReference>
<dbReference type="FunFam" id="1.10.287.950:FF:000001">
    <property type="entry name" value="Methyl-accepting chemotaxis sensory transducer"/>
    <property type="match status" value="1"/>
</dbReference>
<dbReference type="InterPro" id="IPR004090">
    <property type="entry name" value="Chemotax_Me-accpt_rcpt"/>
</dbReference>
<dbReference type="GO" id="GO:0007165">
    <property type="term" value="P:signal transduction"/>
    <property type="evidence" value="ECO:0007669"/>
    <property type="project" value="UniProtKB-KW"/>
</dbReference>
<dbReference type="SMART" id="SM00304">
    <property type="entry name" value="HAMP"/>
    <property type="match status" value="1"/>
</dbReference>
<evidence type="ECO:0000256" key="3">
    <source>
        <dbReference type="ARBA" id="ARBA00029447"/>
    </source>
</evidence>
<gene>
    <name evidence="8" type="ORF">I7X39_15190</name>
</gene>
<dbReference type="Proteomes" id="UP000613266">
    <property type="component" value="Unassembled WGS sequence"/>
</dbReference>
<dbReference type="RefSeq" id="WP_198112002.1">
    <property type="nucleotide sequence ID" value="NZ_JAEDAK010000010.1"/>
</dbReference>
<dbReference type="Pfam" id="PF00015">
    <property type="entry name" value="MCPsignal"/>
    <property type="match status" value="1"/>
</dbReference>
<dbReference type="SUPFAM" id="SSF58104">
    <property type="entry name" value="Methyl-accepting chemotaxis protein (MCP) signaling domain"/>
    <property type="match status" value="1"/>
</dbReference>
<dbReference type="InterPro" id="IPR004089">
    <property type="entry name" value="MCPsignal_dom"/>
</dbReference>
<dbReference type="PRINTS" id="PR00260">
    <property type="entry name" value="CHEMTRNSDUCR"/>
</dbReference>
<reference evidence="8" key="1">
    <citation type="submission" date="2020-12" db="EMBL/GenBank/DDBJ databases">
        <title>The genome sequence of Inhella sp. 1Y17.</title>
        <authorList>
            <person name="Liu Y."/>
        </authorList>
    </citation>
    <scope>NUCLEOTIDE SEQUENCE</scope>
    <source>
        <strain evidence="8">1Y17</strain>
    </source>
</reference>
<dbReference type="PROSITE" id="PS50885">
    <property type="entry name" value="HAMP"/>
    <property type="match status" value="1"/>
</dbReference>
<feature type="transmembrane region" description="Helical" evidence="5">
    <location>
        <begin position="313"/>
        <end position="333"/>
    </location>
</feature>
<evidence type="ECO:0000313" key="9">
    <source>
        <dbReference type="Proteomes" id="UP000613266"/>
    </source>
</evidence>
<evidence type="ECO:0000256" key="4">
    <source>
        <dbReference type="PROSITE-ProRule" id="PRU00284"/>
    </source>
</evidence>
<evidence type="ECO:0000313" key="8">
    <source>
        <dbReference type="EMBL" id="MBH9578233.1"/>
    </source>
</evidence>
<organism evidence="8 9">
    <name type="scientific">Inhella proteolytica</name>
    <dbReference type="NCBI Taxonomy" id="2795029"/>
    <lineage>
        <taxon>Bacteria</taxon>
        <taxon>Pseudomonadati</taxon>
        <taxon>Pseudomonadota</taxon>
        <taxon>Betaproteobacteria</taxon>
        <taxon>Burkholderiales</taxon>
        <taxon>Sphaerotilaceae</taxon>
        <taxon>Inhella</taxon>
    </lineage>
</organism>
<accession>A0A931J5L1</accession>
<feature type="domain" description="HAMP" evidence="7">
    <location>
        <begin position="338"/>
        <end position="390"/>
    </location>
</feature>
<feature type="domain" description="Methyl-accepting transducer" evidence="6">
    <location>
        <begin position="395"/>
        <end position="624"/>
    </location>
</feature>
<dbReference type="EMBL" id="JAEDAK010000010">
    <property type="protein sequence ID" value="MBH9578233.1"/>
    <property type="molecule type" value="Genomic_DNA"/>
</dbReference>
<evidence type="ECO:0000259" key="6">
    <source>
        <dbReference type="PROSITE" id="PS50111"/>
    </source>
</evidence>
<dbReference type="CDD" id="cd06225">
    <property type="entry name" value="HAMP"/>
    <property type="match status" value="1"/>
</dbReference>
<evidence type="ECO:0000259" key="7">
    <source>
        <dbReference type="PROSITE" id="PS50885"/>
    </source>
</evidence>
<comment type="subcellular location">
    <subcellularLocation>
        <location evidence="1">Membrane</location>
    </subcellularLocation>
</comment>
<comment type="similarity">
    <text evidence="3">Belongs to the methyl-accepting chemotaxis (MCP) protein family.</text>
</comment>
<dbReference type="PANTHER" id="PTHR43531">
    <property type="entry name" value="PROTEIN ICFG"/>
    <property type="match status" value="1"/>
</dbReference>
<keyword evidence="5" id="KW-0812">Transmembrane</keyword>